<name>A0A1Q3CFS6_CEPFO</name>
<evidence type="ECO:0000256" key="1">
    <source>
        <dbReference type="SAM" id="MobiDB-lite"/>
    </source>
</evidence>
<feature type="region of interest" description="Disordered" evidence="1">
    <location>
        <begin position="56"/>
        <end position="109"/>
    </location>
</feature>
<feature type="non-terminal residue" evidence="2">
    <location>
        <position position="1"/>
    </location>
</feature>
<comment type="caution">
    <text evidence="2">The sequence shown here is derived from an EMBL/GenBank/DDBJ whole genome shotgun (WGS) entry which is preliminary data.</text>
</comment>
<dbReference type="EMBL" id="BDDD01001892">
    <property type="protein sequence ID" value="GAV78972.1"/>
    <property type="molecule type" value="Genomic_DNA"/>
</dbReference>
<sequence length="140" mass="16063">RRCTNINNWFLFHSVSLKYSPIPISLSPPPSLSDHPKRRCLLPLSLLLSQLNAFGTPPPSLCSRTLPRTPIETTKPPSRYPQPQPQRPKPPSRYPYRGQYPDQSHHGLLFQNRSHHLQIGPTSQHPRMRARIQLYSSSKS</sequence>
<reference evidence="3" key="1">
    <citation type="submission" date="2016-04" db="EMBL/GenBank/DDBJ databases">
        <title>Cephalotus genome sequencing.</title>
        <authorList>
            <person name="Fukushima K."/>
            <person name="Hasebe M."/>
            <person name="Fang X."/>
        </authorList>
    </citation>
    <scope>NUCLEOTIDE SEQUENCE [LARGE SCALE GENOMIC DNA]</scope>
    <source>
        <strain evidence="3">cv. St1</strain>
    </source>
</reference>
<organism evidence="2 3">
    <name type="scientific">Cephalotus follicularis</name>
    <name type="common">Albany pitcher plant</name>
    <dbReference type="NCBI Taxonomy" id="3775"/>
    <lineage>
        <taxon>Eukaryota</taxon>
        <taxon>Viridiplantae</taxon>
        <taxon>Streptophyta</taxon>
        <taxon>Embryophyta</taxon>
        <taxon>Tracheophyta</taxon>
        <taxon>Spermatophyta</taxon>
        <taxon>Magnoliopsida</taxon>
        <taxon>eudicotyledons</taxon>
        <taxon>Gunneridae</taxon>
        <taxon>Pentapetalae</taxon>
        <taxon>rosids</taxon>
        <taxon>fabids</taxon>
        <taxon>Oxalidales</taxon>
        <taxon>Cephalotaceae</taxon>
        <taxon>Cephalotus</taxon>
    </lineage>
</organism>
<feature type="compositionally biased region" description="Pro residues" evidence="1">
    <location>
        <begin position="78"/>
        <end position="93"/>
    </location>
</feature>
<dbReference type="Proteomes" id="UP000187406">
    <property type="component" value="Unassembled WGS sequence"/>
</dbReference>
<evidence type="ECO:0000313" key="2">
    <source>
        <dbReference type="EMBL" id="GAV78972.1"/>
    </source>
</evidence>
<gene>
    <name evidence="2" type="ORF">CFOL_v3_22437</name>
</gene>
<accession>A0A1Q3CFS6</accession>
<protein>
    <submittedName>
        <fullName evidence="2">Uncharacterized protein</fullName>
    </submittedName>
</protein>
<proteinExistence type="predicted"/>
<dbReference type="InParanoid" id="A0A1Q3CFS6"/>
<dbReference type="AlphaFoldDB" id="A0A1Q3CFS6"/>
<evidence type="ECO:0000313" key="3">
    <source>
        <dbReference type="Proteomes" id="UP000187406"/>
    </source>
</evidence>
<keyword evidence="3" id="KW-1185">Reference proteome</keyword>